<proteinExistence type="inferred from homology"/>
<dbReference type="GO" id="GO:0006508">
    <property type="term" value="P:proteolysis"/>
    <property type="evidence" value="ECO:0007669"/>
    <property type="project" value="InterPro"/>
</dbReference>
<evidence type="ECO:0000313" key="5">
    <source>
        <dbReference type="EMBL" id="CEH11151.1"/>
    </source>
</evidence>
<reference evidence="5 6" key="1">
    <citation type="submission" date="2014-09" db="EMBL/GenBank/DDBJ databases">
        <authorList>
            <person name="Loux Valentin"/>
            <person name="Dugat Thibaut"/>
        </authorList>
    </citation>
    <scope>NUCLEOTIDE SEQUENCE [LARGE SCALE GENOMIC DNA]</scope>
    <source>
        <strain evidence="5 6">BOV-10_179</strain>
    </source>
</reference>
<name>A0A098GKV0_ANAPH</name>
<evidence type="ECO:0000259" key="2">
    <source>
        <dbReference type="Pfam" id="PF01523"/>
    </source>
</evidence>
<dbReference type="InterPro" id="IPR035068">
    <property type="entry name" value="TldD/PmbA_N"/>
</dbReference>
<dbReference type="InterPro" id="IPR036059">
    <property type="entry name" value="TldD/PmbA_sf"/>
</dbReference>
<dbReference type="Proteomes" id="UP000055047">
    <property type="component" value="Unassembled WGS sequence"/>
</dbReference>
<dbReference type="InterPro" id="IPR047657">
    <property type="entry name" value="PmbA"/>
</dbReference>
<dbReference type="PANTHER" id="PTHR43421:SF1">
    <property type="entry name" value="METALLOPROTEASE PMBA"/>
    <property type="match status" value="1"/>
</dbReference>
<dbReference type="Gene3D" id="3.30.2290.10">
    <property type="entry name" value="PmbA/TldD superfamily"/>
    <property type="match status" value="1"/>
</dbReference>
<evidence type="ECO:0000256" key="1">
    <source>
        <dbReference type="ARBA" id="ARBA00005836"/>
    </source>
</evidence>
<feature type="domain" description="Metalloprotease TldD/E central" evidence="4">
    <location>
        <begin position="119"/>
        <end position="219"/>
    </location>
</feature>
<feature type="domain" description="Metalloprotease TldD/E N-terminal" evidence="2">
    <location>
        <begin position="22"/>
        <end position="83"/>
    </location>
</feature>
<evidence type="ECO:0000313" key="6">
    <source>
        <dbReference type="Proteomes" id="UP000055047"/>
    </source>
</evidence>
<dbReference type="InterPro" id="IPR045569">
    <property type="entry name" value="Metalloprtase-TldD/E_C"/>
</dbReference>
<sequence>MSALNIAEDIIKLIKSRGVEGEVVLTQHETTSVTQRMMRLEEMIASSGCNVGIRVIVGKKYSCISSNDLERSEELVDAAIKMADLSPEDPFISVSDRQGTYTNTASDLMIFDDSIVEMDSIRDILQEMEGEALSVDSRIVNSEGASFSKSLTETALMTTRGFCGSYRKTYFSSSISVVAASDDKKMEVDYSFAVKSKFSDLEKPMVLGREAANRALRKLNARELQTCKMPVLFENRVASSLLSNFASAINGASIADKTSFLLNNLGTNVFGSDIYIVDDPLMVSGISSRPFDGEGILSTKRNIVERGVLKSWILDMRTAKQLALSTTGHAVRKDNASVSPGVSNFYIQRSDTTVQELMSDIKRGLYITDLFGFGINFATGDYSQGAFGYMIENGDITYPVHGITIAGNLRDMFSSAQVANDLIFLRSVNSPTLRFGDMVVSGA</sequence>
<dbReference type="PANTHER" id="PTHR43421">
    <property type="entry name" value="METALLOPROTEASE PMBA"/>
    <property type="match status" value="1"/>
</dbReference>
<dbReference type="Pfam" id="PF19290">
    <property type="entry name" value="PmbA_TldD_2nd"/>
    <property type="match status" value="1"/>
</dbReference>
<organism evidence="5 6">
    <name type="scientific">Anaplasma phagocytophilum</name>
    <name type="common">Ehrlichia phagocytophila</name>
    <dbReference type="NCBI Taxonomy" id="948"/>
    <lineage>
        <taxon>Bacteria</taxon>
        <taxon>Pseudomonadati</taxon>
        <taxon>Pseudomonadota</taxon>
        <taxon>Alphaproteobacteria</taxon>
        <taxon>Rickettsiales</taxon>
        <taxon>Anaplasmataceae</taxon>
        <taxon>Anaplasma</taxon>
        <taxon>phagocytophilum group</taxon>
    </lineage>
</organism>
<gene>
    <name evidence="5" type="primary">pmbA</name>
    <name evidence="5" type="ORF">ANAPHAGO_00576</name>
</gene>
<protein>
    <submittedName>
        <fullName evidence="5">PmbA protein</fullName>
    </submittedName>
</protein>
<dbReference type="GO" id="GO:0008237">
    <property type="term" value="F:metallopeptidase activity"/>
    <property type="evidence" value="ECO:0007669"/>
    <property type="project" value="InterPro"/>
</dbReference>
<dbReference type="AlphaFoldDB" id="A0A098GKV0"/>
<accession>A0A098GKV0</accession>
<dbReference type="EMBL" id="CCXQ01000092">
    <property type="protein sequence ID" value="CEH11151.1"/>
    <property type="molecule type" value="Genomic_DNA"/>
</dbReference>
<dbReference type="InterPro" id="IPR002510">
    <property type="entry name" value="Metalloprtase-TldD/E_N"/>
</dbReference>
<dbReference type="Pfam" id="PF19289">
    <property type="entry name" value="PmbA_TldD_3rd"/>
    <property type="match status" value="1"/>
</dbReference>
<dbReference type="SUPFAM" id="SSF111283">
    <property type="entry name" value="Putative modulator of DNA gyrase, PmbA/TldD"/>
    <property type="match status" value="1"/>
</dbReference>
<evidence type="ECO:0000259" key="3">
    <source>
        <dbReference type="Pfam" id="PF19289"/>
    </source>
</evidence>
<feature type="domain" description="Metalloprotease TldD/E C-terminal" evidence="3">
    <location>
        <begin position="226"/>
        <end position="442"/>
    </location>
</feature>
<evidence type="ECO:0000259" key="4">
    <source>
        <dbReference type="Pfam" id="PF19290"/>
    </source>
</evidence>
<dbReference type="GO" id="GO:0005829">
    <property type="term" value="C:cytosol"/>
    <property type="evidence" value="ECO:0007669"/>
    <property type="project" value="TreeGrafter"/>
</dbReference>
<comment type="similarity">
    <text evidence="1">Belongs to the peptidase U62 family.</text>
</comment>
<dbReference type="InterPro" id="IPR045570">
    <property type="entry name" value="Metalloprtase-TldD/E_cen_dom"/>
</dbReference>
<dbReference type="Pfam" id="PF01523">
    <property type="entry name" value="PmbA_TldD_1st"/>
    <property type="match status" value="1"/>
</dbReference>
<dbReference type="RefSeq" id="WP_060757839.1">
    <property type="nucleotide sequence ID" value="NZ_CCXQ01000092.1"/>
</dbReference>